<reference evidence="1" key="1">
    <citation type="journal article" date="2018" name="PLoS Negl. Trop. Dis.">
        <title>An insight into the salivary gland and fat body transcriptome of Panstrongylus lignarius (Hemiptera: Heteroptera), the main vector of Chagas disease in Peru.</title>
        <authorList>
            <person name="Nevoa J.C."/>
            <person name="Mendes M.T."/>
            <person name="da Silva M.V."/>
            <person name="Soares S.C."/>
            <person name="Oliveira C.J.F."/>
            <person name="Ribeiro J.M.C."/>
        </authorList>
    </citation>
    <scope>NUCLEOTIDE SEQUENCE</scope>
</reference>
<dbReference type="EMBL" id="GFTR01001667">
    <property type="protein sequence ID" value="JAW14759.1"/>
    <property type="molecule type" value="Transcribed_RNA"/>
</dbReference>
<evidence type="ECO:0000313" key="1">
    <source>
        <dbReference type="EMBL" id="JAW14759.1"/>
    </source>
</evidence>
<name>A0A224Y2U5_9HEMI</name>
<sequence length="104" mass="12125">MFSTCSFLIFSKTAVTIIFKFKMLIARIQTYIFYLNHFPGRIDLRRILGTEMLQVYLKNVTRYVNLLVALPVGLQYDNSFGLAYILRQTYLVYGSPSLLLLKDK</sequence>
<accession>A0A224Y2U5</accession>
<organism evidence="1">
    <name type="scientific">Panstrongylus lignarius</name>
    <dbReference type="NCBI Taxonomy" id="156445"/>
    <lineage>
        <taxon>Eukaryota</taxon>
        <taxon>Metazoa</taxon>
        <taxon>Ecdysozoa</taxon>
        <taxon>Arthropoda</taxon>
        <taxon>Hexapoda</taxon>
        <taxon>Insecta</taxon>
        <taxon>Pterygota</taxon>
        <taxon>Neoptera</taxon>
        <taxon>Paraneoptera</taxon>
        <taxon>Hemiptera</taxon>
        <taxon>Heteroptera</taxon>
        <taxon>Panheteroptera</taxon>
        <taxon>Cimicomorpha</taxon>
        <taxon>Reduviidae</taxon>
        <taxon>Triatominae</taxon>
        <taxon>Panstrongylus</taxon>
    </lineage>
</organism>
<dbReference type="AlphaFoldDB" id="A0A224Y2U5"/>
<protein>
    <submittedName>
        <fullName evidence="1">Putative secreted protein</fullName>
    </submittedName>
</protein>
<proteinExistence type="predicted"/>